<dbReference type="SMART" id="SM00331">
    <property type="entry name" value="PP2C_SIG"/>
    <property type="match status" value="1"/>
</dbReference>
<proteinExistence type="predicted"/>
<dbReference type="RefSeq" id="WP_285577802.1">
    <property type="nucleotide sequence ID" value="NZ_BSDE01000009.1"/>
</dbReference>
<evidence type="ECO:0000313" key="3">
    <source>
        <dbReference type="EMBL" id="GLH74942.1"/>
    </source>
</evidence>
<dbReference type="SUPFAM" id="SSF81606">
    <property type="entry name" value="PP2C-like"/>
    <property type="match status" value="1"/>
</dbReference>
<accession>A0ABQ5QK15</accession>
<feature type="domain" description="PPM-type phosphatase" evidence="2">
    <location>
        <begin position="9"/>
        <end position="233"/>
    </location>
</feature>
<dbReference type="PANTHER" id="PTHR43156">
    <property type="entry name" value="STAGE II SPORULATION PROTEIN E-RELATED"/>
    <property type="match status" value="1"/>
</dbReference>
<reference evidence="3 4" key="1">
    <citation type="journal article" date="2023" name="Antonie Van Leeuwenhoek">
        <title>Mesoterricola silvestris gen. nov., sp. nov., Mesoterricola sediminis sp. nov., Geothrix oryzae sp. nov., Geothrix edaphica sp. nov., Geothrix rubra sp. nov., and Geothrix limicola sp. nov., six novel members of Acidobacteriota isolated from soils.</title>
        <authorList>
            <person name="Itoh H."/>
            <person name="Sugisawa Y."/>
            <person name="Mise K."/>
            <person name="Xu Z."/>
            <person name="Kuniyasu M."/>
            <person name="Ushijima N."/>
            <person name="Kawano K."/>
            <person name="Kobayashi E."/>
            <person name="Shiratori Y."/>
            <person name="Masuda Y."/>
            <person name="Senoo K."/>
        </authorList>
    </citation>
    <scope>NUCLEOTIDE SEQUENCE [LARGE SCALE GENOMIC DNA]</scope>
    <source>
        <strain evidence="3 4">Red804</strain>
    </source>
</reference>
<keyword evidence="4" id="KW-1185">Reference proteome</keyword>
<comment type="caution">
    <text evidence="3">The sequence shown here is derived from an EMBL/GenBank/DDBJ whole genome shotgun (WGS) entry which is preliminary data.</text>
</comment>
<protein>
    <submittedName>
        <fullName evidence="3">Serine/threonine phosphatase</fullName>
    </submittedName>
</protein>
<dbReference type="Gene3D" id="3.60.40.10">
    <property type="entry name" value="PPM-type phosphatase domain"/>
    <property type="match status" value="1"/>
</dbReference>
<organism evidence="3 4">
    <name type="scientific">Geothrix limicola</name>
    <dbReference type="NCBI Taxonomy" id="2927978"/>
    <lineage>
        <taxon>Bacteria</taxon>
        <taxon>Pseudomonadati</taxon>
        <taxon>Acidobacteriota</taxon>
        <taxon>Holophagae</taxon>
        <taxon>Holophagales</taxon>
        <taxon>Holophagaceae</taxon>
        <taxon>Geothrix</taxon>
    </lineage>
</organism>
<dbReference type="Pfam" id="PF07228">
    <property type="entry name" value="SpoIIE"/>
    <property type="match status" value="1"/>
</dbReference>
<dbReference type="InterPro" id="IPR001932">
    <property type="entry name" value="PPM-type_phosphatase-like_dom"/>
</dbReference>
<gene>
    <name evidence="3" type="ORF">GETHLI_34440</name>
</gene>
<evidence type="ECO:0000259" key="2">
    <source>
        <dbReference type="SMART" id="SM00331"/>
    </source>
</evidence>
<keyword evidence="1" id="KW-0378">Hydrolase</keyword>
<evidence type="ECO:0000313" key="4">
    <source>
        <dbReference type="Proteomes" id="UP001165069"/>
    </source>
</evidence>
<sequence>MSTSAPPFVIELDHAQEKKTGQSACGDVFQSRKLEGGSRVVSVLADGLGSGIKAAVLANLTATMAARYAAEDADIVRAARTILETLPVCSERKIAYSTFTLVDMDRRGETRIVEYDNPPFLLIRGGDAQAVPYQEHRLPTPTARDAVLREARFQTRPGDRIVMCSDGVTQAGAGQRSTPLGWGSPALAAFLHGLLKQQPGISARQLAQAVTKQALALDGHAAKDDISCGVIYLRKPREVMLFTGAPVDRAVDRDLAKLARSFPGRKVICGGTTAAILSRELGLPLQMNLRDLDPHLPPVSSLEGFDLVTEGALTLAAAARLLGEHEHPEWLQPNAATLLAGVLLDSDVIHIVAGTKINDALQDPSFPQDLDIRRNILKRIQRVLSEKFLKEVRVQFV</sequence>
<dbReference type="EMBL" id="BSDE01000009">
    <property type="protein sequence ID" value="GLH74942.1"/>
    <property type="molecule type" value="Genomic_DNA"/>
</dbReference>
<name>A0ABQ5QK15_9BACT</name>
<evidence type="ECO:0000256" key="1">
    <source>
        <dbReference type="ARBA" id="ARBA00022801"/>
    </source>
</evidence>
<dbReference type="Proteomes" id="UP001165069">
    <property type="component" value="Unassembled WGS sequence"/>
</dbReference>
<dbReference type="PANTHER" id="PTHR43156:SF2">
    <property type="entry name" value="STAGE II SPORULATION PROTEIN E"/>
    <property type="match status" value="1"/>
</dbReference>
<dbReference type="InterPro" id="IPR036457">
    <property type="entry name" value="PPM-type-like_dom_sf"/>
</dbReference>
<dbReference type="InterPro" id="IPR052016">
    <property type="entry name" value="Bact_Sigma-Reg"/>
</dbReference>